<protein>
    <submittedName>
        <fullName evidence="2">Uncharacterized protein</fullName>
    </submittedName>
</protein>
<proteinExistence type="predicted"/>
<evidence type="ECO:0000313" key="3">
    <source>
        <dbReference type="Proteomes" id="UP000233837"/>
    </source>
</evidence>
<evidence type="ECO:0000313" key="2">
    <source>
        <dbReference type="EMBL" id="PKU79013.1"/>
    </source>
</evidence>
<keyword evidence="3" id="KW-1185">Reference proteome</keyword>
<gene>
    <name evidence="2" type="ORF">MA16_Dca000357</name>
</gene>
<name>A0A2I0WTP8_9ASPA</name>
<reference evidence="2 3" key="2">
    <citation type="journal article" date="2017" name="Nature">
        <title>The Apostasia genome and the evolution of orchids.</title>
        <authorList>
            <person name="Zhang G.Q."/>
            <person name="Liu K.W."/>
            <person name="Li Z."/>
            <person name="Lohaus R."/>
            <person name="Hsiao Y.Y."/>
            <person name="Niu S.C."/>
            <person name="Wang J.Y."/>
            <person name="Lin Y.C."/>
            <person name="Xu Q."/>
            <person name="Chen L.J."/>
            <person name="Yoshida K."/>
            <person name="Fujiwara S."/>
            <person name="Wang Z.W."/>
            <person name="Zhang Y.Q."/>
            <person name="Mitsuda N."/>
            <person name="Wang M."/>
            <person name="Liu G.H."/>
            <person name="Pecoraro L."/>
            <person name="Huang H.X."/>
            <person name="Xiao X.J."/>
            <person name="Lin M."/>
            <person name="Wu X.Y."/>
            <person name="Wu W.L."/>
            <person name="Chen Y.Y."/>
            <person name="Chang S.B."/>
            <person name="Sakamoto S."/>
            <person name="Ohme-Takagi M."/>
            <person name="Yagi M."/>
            <person name="Zeng S.J."/>
            <person name="Shen C.Y."/>
            <person name="Yeh C.M."/>
            <person name="Luo Y.B."/>
            <person name="Tsai W.C."/>
            <person name="Van de Peer Y."/>
            <person name="Liu Z.J."/>
        </authorList>
    </citation>
    <scope>NUCLEOTIDE SEQUENCE [LARGE SCALE GENOMIC DNA]</scope>
    <source>
        <tissue evidence="2">The whole plant</tissue>
    </source>
</reference>
<feature type="chain" id="PRO_5014159797" evidence="1">
    <location>
        <begin position="29"/>
        <end position="82"/>
    </location>
</feature>
<evidence type="ECO:0000256" key="1">
    <source>
        <dbReference type="SAM" id="SignalP"/>
    </source>
</evidence>
<reference evidence="2 3" key="1">
    <citation type="journal article" date="2016" name="Sci. Rep.">
        <title>The Dendrobium catenatum Lindl. genome sequence provides insights into polysaccharide synthase, floral development and adaptive evolution.</title>
        <authorList>
            <person name="Zhang G.Q."/>
            <person name="Xu Q."/>
            <person name="Bian C."/>
            <person name="Tsai W.C."/>
            <person name="Yeh C.M."/>
            <person name="Liu K.W."/>
            <person name="Yoshida K."/>
            <person name="Zhang L.S."/>
            <person name="Chang S.B."/>
            <person name="Chen F."/>
            <person name="Shi Y."/>
            <person name="Su Y.Y."/>
            <person name="Zhang Y.Q."/>
            <person name="Chen L.J."/>
            <person name="Yin Y."/>
            <person name="Lin M."/>
            <person name="Huang H."/>
            <person name="Deng H."/>
            <person name="Wang Z.W."/>
            <person name="Zhu S.L."/>
            <person name="Zhao X."/>
            <person name="Deng C."/>
            <person name="Niu S.C."/>
            <person name="Huang J."/>
            <person name="Wang M."/>
            <person name="Liu G.H."/>
            <person name="Yang H.J."/>
            <person name="Xiao X.J."/>
            <person name="Hsiao Y.Y."/>
            <person name="Wu W.L."/>
            <person name="Chen Y.Y."/>
            <person name="Mitsuda N."/>
            <person name="Ohme-Takagi M."/>
            <person name="Luo Y.B."/>
            <person name="Van de Peer Y."/>
            <person name="Liu Z.J."/>
        </authorList>
    </citation>
    <scope>NUCLEOTIDE SEQUENCE [LARGE SCALE GENOMIC DNA]</scope>
    <source>
        <tissue evidence="2">The whole plant</tissue>
    </source>
</reference>
<keyword evidence="1" id="KW-0732">Signal</keyword>
<dbReference type="EMBL" id="KZ502442">
    <property type="protein sequence ID" value="PKU79013.1"/>
    <property type="molecule type" value="Genomic_DNA"/>
</dbReference>
<sequence length="82" mass="9188">MDRLAENRRMCVLLCIVMLFASFQWASSAIEDGVYCILACSSFSSYDDFLKLFKACFTADEDYVAAHLADFGRVLGNLALRS</sequence>
<organism evidence="2 3">
    <name type="scientific">Dendrobium catenatum</name>
    <dbReference type="NCBI Taxonomy" id="906689"/>
    <lineage>
        <taxon>Eukaryota</taxon>
        <taxon>Viridiplantae</taxon>
        <taxon>Streptophyta</taxon>
        <taxon>Embryophyta</taxon>
        <taxon>Tracheophyta</taxon>
        <taxon>Spermatophyta</taxon>
        <taxon>Magnoliopsida</taxon>
        <taxon>Liliopsida</taxon>
        <taxon>Asparagales</taxon>
        <taxon>Orchidaceae</taxon>
        <taxon>Epidendroideae</taxon>
        <taxon>Malaxideae</taxon>
        <taxon>Dendrobiinae</taxon>
        <taxon>Dendrobium</taxon>
    </lineage>
</organism>
<dbReference type="Proteomes" id="UP000233837">
    <property type="component" value="Unassembled WGS sequence"/>
</dbReference>
<dbReference type="AlphaFoldDB" id="A0A2I0WTP8"/>
<feature type="signal peptide" evidence="1">
    <location>
        <begin position="1"/>
        <end position="28"/>
    </location>
</feature>
<accession>A0A2I0WTP8</accession>